<evidence type="ECO:0008006" key="4">
    <source>
        <dbReference type="Google" id="ProtNLM"/>
    </source>
</evidence>
<dbReference type="Proteomes" id="UP001642464">
    <property type="component" value="Unassembled WGS sequence"/>
</dbReference>
<accession>A0ABP0NPY6</accession>
<evidence type="ECO:0000256" key="1">
    <source>
        <dbReference type="SAM" id="SignalP"/>
    </source>
</evidence>
<proteinExistence type="predicted"/>
<feature type="signal peptide" evidence="1">
    <location>
        <begin position="1"/>
        <end position="18"/>
    </location>
</feature>
<organism evidence="2 3">
    <name type="scientific">Durusdinium trenchii</name>
    <dbReference type="NCBI Taxonomy" id="1381693"/>
    <lineage>
        <taxon>Eukaryota</taxon>
        <taxon>Sar</taxon>
        <taxon>Alveolata</taxon>
        <taxon>Dinophyceae</taxon>
        <taxon>Suessiales</taxon>
        <taxon>Symbiodiniaceae</taxon>
        <taxon>Durusdinium</taxon>
    </lineage>
</organism>
<dbReference type="Gene3D" id="3.90.228.10">
    <property type="match status" value="1"/>
</dbReference>
<dbReference type="SUPFAM" id="SSF56399">
    <property type="entry name" value="ADP-ribosylation"/>
    <property type="match status" value="1"/>
</dbReference>
<protein>
    <recommendedName>
        <fullName evidence="4">PARP</fullName>
    </recommendedName>
</protein>
<feature type="chain" id="PRO_5046924665" description="PARP" evidence="1">
    <location>
        <begin position="19"/>
        <end position="206"/>
    </location>
</feature>
<dbReference type="EMBL" id="CAXAMM010029968">
    <property type="protein sequence ID" value="CAK9065609.1"/>
    <property type="molecule type" value="Genomic_DNA"/>
</dbReference>
<reference evidence="2 3" key="1">
    <citation type="submission" date="2024-02" db="EMBL/GenBank/DDBJ databases">
        <authorList>
            <person name="Chen Y."/>
            <person name="Shah S."/>
            <person name="Dougan E. K."/>
            <person name="Thang M."/>
            <person name="Chan C."/>
        </authorList>
    </citation>
    <scope>NUCLEOTIDE SEQUENCE [LARGE SCALE GENOMIC DNA]</scope>
</reference>
<name>A0ABP0NPY6_9DINO</name>
<evidence type="ECO:0000313" key="3">
    <source>
        <dbReference type="Proteomes" id="UP001642464"/>
    </source>
</evidence>
<evidence type="ECO:0000313" key="2">
    <source>
        <dbReference type="EMBL" id="CAK9065609.1"/>
    </source>
</evidence>
<keyword evidence="3" id="KW-1185">Reference proteome</keyword>
<comment type="caution">
    <text evidence="2">The sequence shown here is derived from an EMBL/GenBank/DDBJ whole genome shotgun (WGS) entry which is preliminary data.</text>
</comment>
<sequence length="206" mass="22767">MLTTRAIVLLVSLKSCLAAQAEVTEAAPALSQDDECQSSDASQCAIHALQLQKVASNHTMEAGSNATEEWGYVLTLYHQTSEHYGHLILKNGFRAGHVGWCGAGIYFATSAQATSGKIKGPDSHAGYMIEAKVNVGRVKEMAWHCTTSPSCNHHPYVKCQDTTNRGSWLKRQGYDTIHFQPDPYGPEYVIYDPDRVVSMKGYKYHR</sequence>
<gene>
    <name evidence="2" type="ORF">SCF082_LOCUS33540</name>
</gene>
<keyword evidence="1" id="KW-0732">Signal</keyword>